<keyword evidence="2" id="KW-0808">Transferase</keyword>
<dbReference type="InterPro" id="IPR027417">
    <property type="entry name" value="P-loop_NTPase"/>
</dbReference>
<reference evidence="4" key="1">
    <citation type="submission" date="2020-11" db="EMBL/GenBank/DDBJ databases">
        <authorList>
            <person name="Tran Van P."/>
        </authorList>
    </citation>
    <scope>NUCLEOTIDE SEQUENCE</scope>
</reference>
<name>A0A7R9LEX2_9ACAR</name>
<dbReference type="AlphaFoldDB" id="A0A7R9LEX2"/>
<dbReference type="OrthoDB" id="205623at2759"/>
<sequence>MNGQVMALQGQKFGDLELYEMNGQVMAEPVIKCWNAIQSFAFRDDDLLVTAFPKSGITWLQEIVWLIANDLDFSGAQMQSISDRFPYLEFPTPGIKTIGRLKSPRLIKTHLMPTLLFDDKHEDNSDCIHCKKTVPKMVTIFRNPKDLIVSYYHFCRMNKMIGYKEDFNHFFECFMKGSLPYGPFWSHYLDVLQWNDSHSEDHKILVIHFEDLKRDFTNQINRILVTASMNCRLVQSSPIKLFMESSLVSGESSVNESALERDNWLLFLIILI</sequence>
<protein>
    <recommendedName>
        <fullName evidence="3">Sulfotransferase domain-containing protein</fullName>
    </recommendedName>
</protein>
<dbReference type="EMBL" id="OC915173">
    <property type="protein sequence ID" value="CAD7639068.1"/>
    <property type="molecule type" value="Genomic_DNA"/>
</dbReference>
<gene>
    <name evidence="4" type="ORF">ONB1V03_LOCUS1758</name>
</gene>
<evidence type="ECO:0000313" key="4">
    <source>
        <dbReference type="EMBL" id="CAD7639068.1"/>
    </source>
</evidence>
<dbReference type="InterPro" id="IPR000863">
    <property type="entry name" value="Sulfotransferase_dom"/>
</dbReference>
<proteinExistence type="inferred from homology"/>
<dbReference type="SUPFAM" id="SSF52540">
    <property type="entry name" value="P-loop containing nucleoside triphosphate hydrolases"/>
    <property type="match status" value="1"/>
</dbReference>
<evidence type="ECO:0000256" key="2">
    <source>
        <dbReference type="ARBA" id="ARBA00022679"/>
    </source>
</evidence>
<organism evidence="4">
    <name type="scientific">Oppiella nova</name>
    <dbReference type="NCBI Taxonomy" id="334625"/>
    <lineage>
        <taxon>Eukaryota</taxon>
        <taxon>Metazoa</taxon>
        <taxon>Ecdysozoa</taxon>
        <taxon>Arthropoda</taxon>
        <taxon>Chelicerata</taxon>
        <taxon>Arachnida</taxon>
        <taxon>Acari</taxon>
        <taxon>Acariformes</taxon>
        <taxon>Sarcoptiformes</taxon>
        <taxon>Oribatida</taxon>
        <taxon>Brachypylina</taxon>
        <taxon>Oppioidea</taxon>
        <taxon>Oppiidae</taxon>
        <taxon>Oppiella</taxon>
    </lineage>
</organism>
<keyword evidence="5" id="KW-1185">Reference proteome</keyword>
<dbReference type="Pfam" id="PF00685">
    <property type="entry name" value="Sulfotransfer_1"/>
    <property type="match status" value="1"/>
</dbReference>
<dbReference type="Gene3D" id="3.40.50.300">
    <property type="entry name" value="P-loop containing nucleotide triphosphate hydrolases"/>
    <property type="match status" value="1"/>
</dbReference>
<dbReference type="EMBL" id="CAJPVJ010000348">
    <property type="protein sequence ID" value="CAG2162159.1"/>
    <property type="molecule type" value="Genomic_DNA"/>
</dbReference>
<dbReference type="PANTHER" id="PTHR11783">
    <property type="entry name" value="SULFOTRANSFERASE SULT"/>
    <property type="match status" value="1"/>
</dbReference>
<accession>A0A7R9LEX2</accession>
<dbReference type="Proteomes" id="UP000728032">
    <property type="component" value="Unassembled WGS sequence"/>
</dbReference>
<feature type="domain" description="Sulfotransferase" evidence="3">
    <location>
        <begin position="44"/>
        <end position="223"/>
    </location>
</feature>
<evidence type="ECO:0000256" key="1">
    <source>
        <dbReference type="ARBA" id="ARBA00005771"/>
    </source>
</evidence>
<comment type="similarity">
    <text evidence="1">Belongs to the sulfotransferase 1 family.</text>
</comment>
<evidence type="ECO:0000313" key="5">
    <source>
        <dbReference type="Proteomes" id="UP000728032"/>
    </source>
</evidence>
<dbReference type="GO" id="GO:0008146">
    <property type="term" value="F:sulfotransferase activity"/>
    <property type="evidence" value="ECO:0007669"/>
    <property type="project" value="InterPro"/>
</dbReference>
<evidence type="ECO:0000259" key="3">
    <source>
        <dbReference type="Pfam" id="PF00685"/>
    </source>
</evidence>